<feature type="domain" description="Protein kinase" evidence="12">
    <location>
        <begin position="765"/>
        <end position="1023"/>
    </location>
</feature>
<evidence type="ECO:0000259" key="12">
    <source>
        <dbReference type="PROSITE" id="PS50011"/>
    </source>
</evidence>
<accession>A0A061HGQ9</accession>
<feature type="compositionally biased region" description="Polar residues" evidence="11">
    <location>
        <begin position="1285"/>
        <end position="1303"/>
    </location>
</feature>
<feature type="region of interest" description="Disordered" evidence="11">
    <location>
        <begin position="672"/>
        <end position="760"/>
    </location>
</feature>
<evidence type="ECO:0000313" key="14">
    <source>
        <dbReference type="Proteomes" id="UP000053664"/>
    </source>
</evidence>
<dbReference type="GO" id="GO:0005737">
    <property type="term" value="C:cytoplasm"/>
    <property type="evidence" value="ECO:0007669"/>
    <property type="project" value="TreeGrafter"/>
</dbReference>
<feature type="region of interest" description="Disordered" evidence="11">
    <location>
        <begin position="190"/>
        <end position="237"/>
    </location>
</feature>
<evidence type="ECO:0000256" key="4">
    <source>
        <dbReference type="ARBA" id="ARBA00022679"/>
    </source>
</evidence>
<gene>
    <name evidence="13" type="ORF">PFL1_02509</name>
</gene>
<feature type="compositionally biased region" description="Gly residues" evidence="11">
    <location>
        <begin position="675"/>
        <end position="745"/>
    </location>
</feature>
<dbReference type="PROSITE" id="PS50011">
    <property type="entry name" value="PROTEIN_KINASE_DOM"/>
    <property type="match status" value="1"/>
</dbReference>
<dbReference type="InterPro" id="IPR011009">
    <property type="entry name" value="Kinase-like_dom_sf"/>
</dbReference>
<evidence type="ECO:0000256" key="2">
    <source>
        <dbReference type="ARBA" id="ARBA00012513"/>
    </source>
</evidence>
<dbReference type="RefSeq" id="XP_007878217.1">
    <property type="nucleotide sequence ID" value="XM_007880026.1"/>
</dbReference>
<keyword evidence="4" id="KW-0808">Transferase</keyword>
<comment type="catalytic activity">
    <reaction evidence="8">
        <text>L-threonyl-[protein] + ATP = O-phospho-L-threonyl-[protein] + ADP + H(+)</text>
        <dbReference type="Rhea" id="RHEA:46608"/>
        <dbReference type="Rhea" id="RHEA-COMP:11060"/>
        <dbReference type="Rhea" id="RHEA-COMP:11605"/>
        <dbReference type="ChEBI" id="CHEBI:15378"/>
        <dbReference type="ChEBI" id="CHEBI:30013"/>
        <dbReference type="ChEBI" id="CHEBI:30616"/>
        <dbReference type="ChEBI" id="CHEBI:61977"/>
        <dbReference type="ChEBI" id="CHEBI:456216"/>
        <dbReference type="EC" id="2.7.11.1"/>
    </reaction>
</comment>
<feature type="binding site" evidence="10">
    <location>
        <position position="794"/>
    </location>
    <ligand>
        <name>ATP</name>
        <dbReference type="ChEBI" id="CHEBI:30616"/>
    </ligand>
</feature>
<dbReference type="GeneID" id="19316629"/>
<dbReference type="HOGENOM" id="CLU_254240_0_0_1"/>
<proteinExistence type="inferred from homology"/>
<dbReference type="KEGG" id="pfp:PFL1_02509"/>
<dbReference type="GO" id="GO:0004674">
    <property type="term" value="F:protein serine/threonine kinase activity"/>
    <property type="evidence" value="ECO:0007669"/>
    <property type="project" value="UniProtKB-KW"/>
</dbReference>
<dbReference type="eggNOG" id="KOG0201">
    <property type="taxonomic scope" value="Eukaryota"/>
</dbReference>
<dbReference type="Pfam" id="PF00069">
    <property type="entry name" value="Pkinase"/>
    <property type="match status" value="1"/>
</dbReference>
<evidence type="ECO:0000256" key="3">
    <source>
        <dbReference type="ARBA" id="ARBA00022527"/>
    </source>
</evidence>
<keyword evidence="6" id="KW-0418">Kinase</keyword>
<evidence type="ECO:0000256" key="11">
    <source>
        <dbReference type="SAM" id="MobiDB-lite"/>
    </source>
</evidence>
<dbReference type="PANTHER" id="PTHR48012:SF21">
    <property type="entry name" value="PH DOMAIN-CONTAINING PROTEIN"/>
    <property type="match status" value="1"/>
</dbReference>
<dbReference type="InterPro" id="IPR017441">
    <property type="entry name" value="Protein_kinase_ATP_BS"/>
</dbReference>
<dbReference type="SUPFAM" id="SSF56112">
    <property type="entry name" value="Protein kinase-like (PK-like)"/>
    <property type="match status" value="1"/>
</dbReference>
<dbReference type="OrthoDB" id="248923at2759"/>
<feature type="region of interest" description="Disordered" evidence="11">
    <location>
        <begin position="266"/>
        <end position="359"/>
    </location>
</feature>
<dbReference type="InterPro" id="IPR008271">
    <property type="entry name" value="Ser/Thr_kinase_AS"/>
</dbReference>
<comment type="similarity">
    <text evidence="1">Belongs to the protein kinase superfamily. STE Ser/Thr protein kinase family. STE20 subfamily.</text>
</comment>
<dbReference type="PANTHER" id="PTHR48012">
    <property type="entry name" value="STERILE20-LIKE KINASE, ISOFORM B-RELATED"/>
    <property type="match status" value="1"/>
</dbReference>
<feature type="region of interest" description="Disordered" evidence="11">
    <location>
        <begin position="1141"/>
        <end position="1191"/>
    </location>
</feature>
<dbReference type="PROSITE" id="PS00108">
    <property type="entry name" value="PROTEIN_KINASE_ST"/>
    <property type="match status" value="1"/>
</dbReference>
<feature type="region of interest" description="Disordered" evidence="11">
    <location>
        <begin position="1400"/>
        <end position="1437"/>
    </location>
</feature>
<feature type="compositionally biased region" description="Low complexity" evidence="11">
    <location>
        <begin position="1415"/>
        <end position="1426"/>
    </location>
</feature>
<feature type="compositionally biased region" description="Polar residues" evidence="11">
    <location>
        <begin position="277"/>
        <end position="290"/>
    </location>
</feature>
<evidence type="ECO:0000256" key="6">
    <source>
        <dbReference type="ARBA" id="ARBA00022777"/>
    </source>
</evidence>
<dbReference type="SMART" id="SM00220">
    <property type="entry name" value="S_TKc"/>
    <property type="match status" value="1"/>
</dbReference>
<evidence type="ECO:0000256" key="8">
    <source>
        <dbReference type="ARBA" id="ARBA00047899"/>
    </source>
</evidence>
<protein>
    <recommendedName>
        <fullName evidence="2">non-specific serine/threonine protein kinase</fullName>
        <ecNumber evidence="2">2.7.11.1</ecNumber>
    </recommendedName>
</protein>
<feature type="compositionally biased region" description="Polar residues" evidence="11">
    <location>
        <begin position="303"/>
        <end position="313"/>
    </location>
</feature>
<dbReference type="InterPro" id="IPR050629">
    <property type="entry name" value="STE20/SPS1-PAK"/>
</dbReference>
<dbReference type="GO" id="GO:0005524">
    <property type="term" value="F:ATP binding"/>
    <property type="evidence" value="ECO:0007669"/>
    <property type="project" value="UniProtKB-UniRule"/>
</dbReference>
<keyword evidence="5 10" id="KW-0547">Nucleotide-binding</keyword>
<evidence type="ECO:0000256" key="9">
    <source>
        <dbReference type="ARBA" id="ARBA00048679"/>
    </source>
</evidence>
<keyword evidence="7 10" id="KW-0067">ATP-binding</keyword>
<dbReference type="EC" id="2.7.11.1" evidence="2"/>
<feature type="region of interest" description="Disordered" evidence="11">
    <location>
        <begin position="114"/>
        <end position="150"/>
    </location>
</feature>
<dbReference type="InterPro" id="IPR000719">
    <property type="entry name" value="Prot_kinase_dom"/>
</dbReference>
<organism evidence="13 14">
    <name type="scientific">Pseudozyma flocculosa PF-1</name>
    <dbReference type="NCBI Taxonomy" id="1277687"/>
    <lineage>
        <taxon>Eukaryota</taxon>
        <taxon>Fungi</taxon>
        <taxon>Dikarya</taxon>
        <taxon>Basidiomycota</taxon>
        <taxon>Ustilaginomycotina</taxon>
        <taxon>Ustilaginomycetes</taxon>
        <taxon>Ustilaginales</taxon>
        <taxon>Ustilaginaceae</taxon>
        <taxon>Pseudozyma</taxon>
    </lineage>
</organism>
<feature type="region of interest" description="Disordered" evidence="11">
    <location>
        <begin position="569"/>
        <end position="631"/>
    </location>
</feature>
<evidence type="ECO:0000256" key="1">
    <source>
        <dbReference type="ARBA" id="ARBA00008874"/>
    </source>
</evidence>
<keyword evidence="3" id="KW-0723">Serine/threonine-protein kinase</keyword>
<feature type="region of interest" description="Disordered" evidence="11">
    <location>
        <begin position="1226"/>
        <end position="1384"/>
    </location>
</feature>
<name>A0A061HGQ9_9BASI</name>
<feature type="compositionally biased region" description="Basic and acidic residues" evidence="11">
    <location>
        <begin position="35"/>
        <end position="44"/>
    </location>
</feature>
<sequence length="1510" mass="158049">MSESRGRLLGLAIDGHHHQYQHQHQHQHQISSHHSRIDRPEPHRPAMPPAMDREADGHGPRNKGKQPMLSPLLVASQSATPFASLEDLEPHRIPFGRKPVGAVADALQRLARPASASHHFHAHGSPASTSRGTASADATPPLSSPALFAPTAFSNPSTSSLSSYGGARSLSQRNSVSSLSVSEFGGSVYDDPRASWGRSGKRRSKRSSPDGDEGSQRSLNERKAYGRMRSHTEGSASWDAHRAGSLYASTSSSSLSWSYRHHSQHQRHLSEGRARGITSSSVGRAASTESPRLPKERVAPPALSSTANPSASIPSSPGRRRNPARRSASSLSRVLDADEGQQPSSSVLGSGIGAASAQSLRQSPRVSTFHHGDWYATEPRAPDGFASMMRRRSGDVAMVAARGASAAKRKGMGLLRRAGSFDVATVGASTWSTISRTPKSRSRSSSISSDALVYDLRDGKRRSSAATAHSVDRLDGFSAVRPTQSSSSASSGDRRGHARSLSDSKGWSSLEPPPPLRSPHSAMVEWERAIDPISSASSPRIGFMRFSQITEADDEDPDRTDGSLEKRAAAVVPPSQDHPPSAAAPARGSEAPAPSDEKRPAPSEVTIHLGVACPGTTSASAPRPPATGRRMSLAKKSYAALIDLLNPALSKDGLNAQQEPVQSLPEAAYVSAANGRGGGSGNHNGGGSNEAGAGRAAGSGNRGGTGGAGGGRGHAPGGPSGGGGGGGANGNGHGAGGGGGGGGGNWPNRGKAASGRSSPPVEQAYRRLELVGRGAYGAVYRGLHVASGAAVALKVVNLDTPEDDVSDIQREVALLSQLREADQKNVVRYWGCWLKGPELWIVMDFAEGGSVRTLMKAGPVAERFCALIVRETLVALAYLHKSGIIHRDVKAANILLTNTGRILLCDFGVAASLASNSAQSKRSTFVGTPYWMAPEVITEGKTYDQKADVWSLGITIYEMATGNPPLADIEQMRVIMLIPKSKPPRLPVEGEFSPAMRDFVACCLNEEPRERLTSEELTKHKWMKSCAKQPVALLKELIAQYNAWTKAGGMRMSLIGAETADWGDAGNRDSFAFDGHENGEAWEFNTWRSARDLQEAEDEEDMAAAPQPIRDHPLLRLFEAEPDFNSAPGGAMQPTLRNMQTLNARPAPPPPQQQQQQQQLEPSSQLATLKQAKSATSAPAQETPKQEGLSTAATAAKAAAAQDKASFVGTGATPFRFGAGGGSGVVGPPASSAAQPSVELASTTKDPQDRSHTPLPAEGQASPAGRSTPEVATPTATPQPGEKPSSLSIPSQVSTPTGATDPQQGAAAQIRPGVVIPSPSTAISPGPRSGIALGQQRYPGAHGNAARALMAHQRQSHGGSDPTLPSSSHTIHGRNLQSLWEGGPDTSAYGRLRKMRGGDWDGGLATSGMGGMSSSGGDAMSAASAMHTRGNGSGDQNPAVVDRSAAVAAAWNPYSRELPPGPPIRPLDFAALGTKDDVHAELARTVDELGRWLDVLSIGLARAVKVDALP</sequence>
<feature type="compositionally biased region" description="Low complexity" evidence="11">
    <location>
        <begin position="579"/>
        <end position="594"/>
    </location>
</feature>
<comment type="catalytic activity">
    <reaction evidence="9">
        <text>L-seryl-[protein] + ATP = O-phospho-L-seryl-[protein] + ADP + H(+)</text>
        <dbReference type="Rhea" id="RHEA:17989"/>
        <dbReference type="Rhea" id="RHEA-COMP:9863"/>
        <dbReference type="Rhea" id="RHEA-COMP:11604"/>
        <dbReference type="ChEBI" id="CHEBI:15378"/>
        <dbReference type="ChEBI" id="CHEBI:29999"/>
        <dbReference type="ChEBI" id="CHEBI:30616"/>
        <dbReference type="ChEBI" id="CHEBI:83421"/>
        <dbReference type="ChEBI" id="CHEBI:456216"/>
        <dbReference type="EC" id="2.7.11.1"/>
    </reaction>
</comment>
<evidence type="ECO:0000256" key="10">
    <source>
        <dbReference type="PROSITE-ProRule" id="PRU10141"/>
    </source>
</evidence>
<feature type="compositionally biased region" description="Polar residues" evidence="11">
    <location>
        <begin position="1160"/>
        <end position="1180"/>
    </location>
</feature>
<dbReference type="CDD" id="cd06917">
    <property type="entry name" value="STKc_NAK1_like"/>
    <property type="match status" value="1"/>
</dbReference>
<feature type="region of interest" description="Disordered" evidence="11">
    <location>
        <begin position="476"/>
        <end position="520"/>
    </location>
</feature>
<feature type="region of interest" description="Disordered" evidence="11">
    <location>
        <begin position="18"/>
        <end position="67"/>
    </location>
</feature>
<dbReference type="Gene3D" id="1.10.510.10">
    <property type="entry name" value="Transferase(Phosphotransferase) domain 1"/>
    <property type="match status" value="1"/>
</dbReference>
<evidence type="ECO:0000256" key="7">
    <source>
        <dbReference type="ARBA" id="ARBA00022840"/>
    </source>
</evidence>
<feature type="compositionally biased region" description="Polar residues" evidence="11">
    <location>
        <begin position="1363"/>
        <end position="1378"/>
    </location>
</feature>
<dbReference type="FunFam" id="1.10.510.10:FF:000499">
    <property type="entry name" value="Serine/threonine-protein kinase KIC1"/>
    <property type="match status" value="1"/>
</dbReference>
<dbReference type="InterPro" id="IPR035062">
    <property type="entry name" value="STK_Kic1p-like"/>
</dbReference>
<reference evidence="13 14" key="1">
    <citation type="journal article" date="2013" name="Plant Cell">
        <title>The transition from a phytopathogenic smut ancestor to an anamorphic biocontrol agent deciphered by comparative whole-genome analysis.</title>
        <authorList>
            <person name="Lefebvre F."/>
            <person name="Joly D.L."/>
            <person name="Labbe C."/>
            <person name="Teichmann B."/>
            <person name="Linning R."/>
            <person name="Belzile F."/>
            <person name="Bakkeren G."/>
            <person name="Belanger R.R."/>
        </authorList>
    </citation>
    <scope>NUCLEOTIDE SEQUENCE [LARGE SCALE GENOMIC DNA]</scope>
    <source>
        <strain evidence="13 14">PF-1</strain>
    </source>
</reference>
<evidence type="ECO:0000313" key="13">
    <source>
        <dbReference type="EMBL" id="EPQ29836.1"/>
    </source>
</evidence>
<dbReference type="Proteomes" id="UP000053664">
    <property type="component" value="Unassembled WGS sequence"/>
</dbReference>
<feature type="compositionally biased region" description="Basic residues" evidence="11">
    <location>
        <begin position="18"/>
        <end position="34"/>
    </location>
</feature>
<dbReference type="PROSITE" id="PS00107">
    <property type="entry name" value="PROTEIN_KINASE_ATP"/>
    <property type="match status" value="1"/>
</dbReference>
<dbReference type="EMBL" id="KE361629">
    <property type="protein sequence ID" value="EPQ29836.1"/>
    <property type="molecule type" value="Genomic_DNA"/>
</dbReference>
<evidence type="ECO:0000256" key="5">
    <source>
        <dbReference type="ARBA" id="ARBA00022741"/>
    </source>
</evidence>